<dbReference type="InterPro" id="IPR036457">
    <property type="entry name" value="PPM-type-like_dom_sf"/>
</dbReference>
<feature type="domain" description="GAF" evidence="2">
    <location>
        <begin position="153"/>
        <end position="323"/>
    </location>
</feature>
<dbReference type="InterPro" id="IPR052016">
    <property type="entry name" value="Bact_Sigma-Reg"/>
</dbReference>
<accession>A0ABU7FUL7</accession>
<evidence type="ECO:0000256" key="1">
    <source>
        <dbReference type="ARBA" id="ARBA00022801"/>
    </source>
</evidence>
<dbReference type="CDD" id="cd00130">
    <property type="entry name" value="PAS"/>
    <property type="match status" value="1"/>
</dbReference>
<evidence type="ECO:0000259" key="2">
    <source>
        <dbReference type="SMART" id="SM00065"/>
    </source>
</evidence>
<organism evidence="4 5">
    <name type="scientific">Streptomyces chiangmaiensis</name>
    <dbReference type="NCBI Taxonomy" id="766497"/>
    <lineage>
        <taxon>Bacteria</taxon>
        <taxon>Bacillati</taxon>
        <taxon>Actinomycetota</taxon>
        <taxon>Actinomycetes</taxon>
        <taxon>Kitasatosporales</taxon>
        <taxon>Streptomycetaceae</taxon>
        <taxon>Streptomyces</taxon>
    </lineage>
</organism>
<dbReference type="PANTHER" id="PTHR43156">
    <property type="entry name" value="STAGE II SPORULATION PROTEIN E-RELATED"/>
    <property type="match status" value="1"/>
</dbReference>
<dbReference type="EMBL" id="JAYWVC010000254">
    <property type="protein sequence ID" value="MED7827644.1"/>
    <property type="molecule type" value="Genomic_DNA"/>
</dbReference>
<reference evidence="4" key="1">
    <citation type="submission" date="2024-01" db="EMBL/GenBank/DDBJ databases">
        <title>First draft genome sequence data of TA4-1, the type strain of Gram-positive actinobacterium Streptomyces chiangmaiensis.</title>
        <authorList>
            <person name="Yasawong M."/>
            <person name="Nantapong N."/>
        </authorList>
    </citation>
    <scope>NUCLEOTIDE SEQUENCE</scope>
    <source>
        <strain evidence="4">TA4-1</strain>
    </source>
</reference>
<dbReference type="RefSeq" id="WP_329512016.1">
    <property type="nucleotide sequence ID" value="NZ_BAAAYZ010000145.1"/>
</dbReference>
<dbReference type="InterPro" id="IPR029016">
    <property type="entry name" value="GAF-like_dom_sf"/>
</dbReference>
<dbReference type="Pfam" id="PF13581">
    <property type="entry name" value="HATPase_c_2"/>
    <property type="match status" value="1"/>
</dbReference>
<dbReference type="SMART" id="SM00331">
    <property type="entry name" value="PP2C_SIG"/>
    <property type="match status" value="1"/>
</dbReference>
<dbReference type="Pfam" id="PF08448">
    <property type="entry name" value="PAS_4"/>
    <property type="match status" value="1"/>
</dbReference>
<dbReference type="Gene3D" id="3.30.565.10">
    <property type="entry name" value="Histidine kinase-like ATPase, C-terminal domain"/>
    <property type="match status" value="1"/>
</dbReference>
<feature type="domain" description="PPM-type phosphatase" evidence="3">
    <location>
        <begin position="341"/>
        <end position="557"/>
    </location>
</feature>
<evidence type="ECO:0000259" key="3">
    <source>
        <dbReference type="SMART" id="SM00331"/>
    </source>
</evidence>
<dbReference type="Pfam" id="PF01590">
    <property type="entry name" value="GAF"/>
    <property type="match status" value="1"/>
</dbReference>
<proteinExistence type="predicted"/>
<dbReference type="SUPFAM" id="SSF55785">
    <property type="entry name" value="PYP-like sensor domain (PAS domain)"/>
    <property type="match status" value="1"/>
</dbReference>
<keyword evidence="1" id="KW-0378">Hydrolase</keyword>
<dbReference type="InterPro" id="IPR003594">
    <property type="entry name" value="HATPase_dom"/>
</dbReference>
<dbReference type="InterPro" id="IPR035965">
    <property type="entry name" value="PAS-like_dom_sf"/>
</dbReference>
<dbReference type="Gene3D" id="3.30.450.20">
    <property type="entry name" value="PAS domain"/>
    <property type="match status" value="1"/>
</dbReference>
<dbReference type="PANTHER" id="PTHR43156:SF2">
    <property type="entry name" value="STAGE II SPORULATION PROTEIN E"/>
    <property type="match status" value="1"/>
</dbReference>
<dbReference type="Proteomes" id="UP001333996">
    <property type="component" value="Unassembled WGS sequence"/>
</dbReference>
<dbReference type="InterPro" id="IPR013656">
    <property type="entry name" value="PAS_4"/>
</dbReference>
<dbReference type="InterPro" id="IPR036890">
    <property type="entry name" value="HATPase_C_sf"/>
</dbReference>
<comment type="caution">
    <text evidence="4">The sequence shown here is derived from an EMBL/GenBank/DDBJ whole genome shotgun (WGS) entry which is preliminary data.</text>
</comment>
<protein>
    <submittedName>
        <fullName evidence="4">SpoIIE family protein phosphatase</fullName>
    </submittedName>
</protein>
<dbReference type="NCBIfam" id="TIGR00229">
    <property type="entry name" value="sensory_box"/>
    <property type="match status" value="1"/>
</dbReference>
<dbReference type="InterPro" id="IPR000014">
    <property type="entry name" value="PAS"/>
</dbReference>
<evidence type="ECO:0000313" key="4">
    <source>
        <dbReference type="EMBL" id="MED7827644.1"/>
    </source>
</evidence>
<dbReference type="InterPro" id="IPR003018">
    <property type="entry name" value="GAF"/>
</dbReference>
<dbReference type="SUPFAM" id="SSF55874">
    <property type="entry name" value="ATPase domain of HSP90 chaperone/DNA topoisomerase II/histidine kinase"/>
    <property type="match status" value="1"/>
</dbReference>
<dbReference type="Pfam" id="PF07228">
    <property type="entry name" value="SpoIIE"/>
    <property type="match status" value="1"/>
</dbReference>
<sequence>MAHNEAISPVEDAAVLEALFDQSPTGLLILDTDLRILRLNLTRPALHAVHPEQTTGRHITDVYDLSAPAEVEAMLAGVLESGAPARGQLVGVRPKGAPGPEYLFSVSATRLESPKGRIWGVLAEMLDVTERERVNARLRVFGAVRRHVGQTLDVVATCEELVQEVVPSLADIAVVEVVDAVIRGDNPPPSPLGREVPLRRAAVGHSGCQEQLQAHPVGDVRALPFPTPYAQTLADLKPRLVALGPDTPWLAADPPRGEAIRVSGAHSLVTVPLTLRGTVLGLLSMYRTDEADAFDKGDVTLALAVAAHTALCIDNARRYTREHTIALTIQRHVLPPRFSTRTTVETAHMHVPSEVGGGGGFDTFALSGARTALLVGEVAGQGIHAATTLGQIRTAIHSLAALDLEPDELLARLNDTAISLAEERSSLPPDDRLPLGGTCVYAVYDPLAQTCTIALAGHPPPVIAHPDGRTEVPHLPSGPPLGSPEGPPFAATTISVADGSILAFYTASLLHTSPSPDTLQGVLAHPDRPLQDLCDDVLYRLRTDTRHGDIFLLLVRTHALPADQVATWQLDPHPKAVATARSHAQHQLTLWGVDEGTAYTAELIVSELVTNAVRYGIPPLQLQLIKDRTLTCEVHDGNPLAPRLRHAKTIDEGGRGLFIVAQLAQNWGVRYCLDGKTVWAEQTL</sequence>
<dbReference type="Gene3D" id="3.60.40.10">
    <property type="entry name" value="PPM-type phosphatase domain"/>
    <property type="match status" value="1"/>
</dbReference>
<dbReference type="InterPro" id="IPR001932">
    <property type="entry name" value="PPM-type_phosphatase-like_dom"/>
</dbReference>
<name>A0ABU7FUL7_9ACTN</name>
<dbReference type="SMART" id="SM00065">
    <property type="entry name" value="GAF"/>
    <property type="match status" value="1"/>
</dbReference>
<dbReference type="Gene3D" id="3.30.450.40">
    <property type="match status" value="1"/>
</dbReference>
<dbReference type="CDD" id="cd16936">
    <property type="entry name" value="HATPase_RsbW-like"/>
    <property type="match status" value="1"/>
</dbReference>
<keyword evidence="5" id="KW-1185">Reference proteome</keyword>
<evidence type="ECO:0000313" key="5">
    <source>
        <dbReference type="Proteomes" id="UP001333996"/>
    </source>
</evidence>
<dbReference type="SUPFAM" id="SSF55781">
    <property type="entry name" value="GAF domain-like"/>
    <property type="match status" value="1"/>
</dbReference>
<gene>
    <name evidence="4" type="ORF">VXC91_38580</name>
</gene>